<dbReference type="eggNOG" id="ENOG503313Q">
    <property type="taxonomic scope" value="Bacteria"/>
</dbReference>
<feature type="transmembrane region" description="Helical" evidence="1">
    <location>
        <begin position="93"/>
        <end position="113"/>
    </location>
</feature>
<keyword evidence="1" id="KW-0472">Membrane</keyword>
<keyword evidence="1" id="KW-1133">Transmembrane helix</keyword>
<dbReference type="AlphaFoldDB" id="A0A081PBZ8"/>
<dbReference type="EMBL" id="JNFF01000117">
    <property type="protein sequence ID" value="KEQ28221.1"/>
    <property type="molecule type" value="Genomic_DNA"/>
</dbReference>
<feature type="transmembrane region" description="Helical" evidence="1">
    <location>
        <begin position="9"/>
        <end position="30"/>
    </location>
</feature>
<comment type="caution">
    <text evidence="2">The sequence shown here is derived from an EMBL/GenBank/DDBJ whole genome shotgun (WGS) entry which is preliminary data.</text>
</comment>
<organism evidence="2 3">
    <name type="scientific">Pedobacter antarcticus 4BY</name>
    <dbReference type="NCBI Taxonomy" id="1358423"/>
    <lineage>
        <taxon>Bacteria</taxon>
        <taxon>Pseudomonadati</taxon>
        <taxon>Bacteroidota</taxon>
        <taxon>Sphingobacteriia</taxon>
        <taxon>Sphingobacteriales</taxon>
        <taxon>Sphingobacteriaceae</taxon>
        <taxon>Pedobacter</taxon>
    </lineage>
</organism>
<name>A0A081PBZ8_9SPHI</name>
<evidence type="ECO:0000313" key="3">
    <source>
        <dbReference type="Proteomes" id="UP000028007"/>
    </source>
</evidence>
<feature type="transmembrane region" description="Helical" evidence="1">
    <location>
        <begin position="36"/>
        <end position="58"/>
    </location>
</feature>
<gene>
    <name evidence="2" type="ORF">N180_00880</name>
</gene>
<dbReference type="Proteomes" id="UP000028007">
    <property type="component" value="Unassembled WGS sequence"/>
</dbReference>
<evidence type="ECO:0000256" key="1">
    <source>
        <dbReference type="SAM" id="Phobius"/>
    </source>
</evidence>
<keyword evidence="1" id="KW-0812">Transmembrane</keyword>
<sequence>MVAKSRNKIFIKIIATVVVGMLTTVANNLINNVMKHLMPFIIVIVFFILIAIFILALYNYKLKKRIIDAGPLDETGLKFLAQLSGSGNEAVKWGLLLLFAGIGFVVLEFVPFSAEDSPLPYGIEMIFIAAGFLLYYLFLKNQKNSDRL</sequence>
<keyword evidence="3" id="KW-1185">Reference proteome</keyword>
<evidence type="ECO:0000313" key="2">
    <source>
        <dbReference type="EMBL" id="KEQ28221.1"/>
    </source>
</evidence>
<accession>A0A081PBZ8</accession>
<proteinExistence type="predicted"/>
<protein>
    <submittedName>
        <fullName evidence="2">Uncharacterized protein</fullName>
    </submittedName>
</protein>
<reference evidence="2 3" key="1">
    <citation type="journal article" date="1992" name="Int. J. Syst. Bacteriol.">
        <title>Sphingobacterium antarcticus sp. nov. a Psychrotrophic Bacterium from the Soils of Schirmacher Oasis, Antarctica.</title>
        <authorList>
            <person name="Shivaji S."/>
            <person name="Ray M.K."/>
            <person name="Rao N.S."/>
            <person name="Saiserr L."/>
            <person name="Jagannadham M.V."/>
            <person name="Kumar G.S."/>
            <person name="Reddy G."/>
            <person name="Bhargava P.M."/>
        </authorList>
    </citation>
    <scope>NUCLEOTIDE SEQUENCE [LARGE SCALE GENOMIC DNA]</scope>
    <source>
        <strain evidence="2 3">4BY</strain>
    </source>
</reference>
<feature type="transmembrane region" description="Helical" evidence="1">
    <location>
        <begin position="119"/>
        <end position="139"/>
    </location>
</feature>